<protein>
    <submittedName>
        <fullName evidence="1">Uncharacterized protein</fullName>
    </submittedName>
</protein>
<dbReference type="RefSeq" id="WP_184546579.1">
    <property type="nucleotide sequence ID" value="NZ_JACHMP010000001.1"/>
</dbReference>
<dbReference type="AlphaFoldDB" id="A0A7W9IMV6"/>
<evidence type="ECO:0000313" key="2">
    <source>
        <dbReference type="Proteomes" id="UP000540685"/>
    </source>
</evidence>
<evidence type="ECO:0000313" key="1">
    <source>
        <dbReference type="EMBL" id="MBB5823607.1"/>
    </source>
</evidence>
<accession>A0A7W9IMV6</accession>
<dbReference type="Proteomes" id="UP000540685">
    <property type="component" value="Unassembled WGS sequence"/>
</dbReference>
<comment type="caution">
    <text evidence="1">The sequence shown here is derived from an EMBL/GenBank/DDBJ whole genome shotgun (WGS) entry which is preliminary data.</text>
</comment>
<organism evidence="1 2">
    <name type="scientific">Streptosporangium becharense</name>
    <dbReference type="NCBI Taxonomy" id="1816182"/>
    <lineage>
        <taxon>Bacteria</taxon>
        <taxon>Bacillati</taxon>
        <taxon>Actinomycetota</taxon>
        <taxon>Actinomycetes</taxon>
        <taxon>Streptosporangiales</taxon>
        <taxon>Streptosporangiaceae</taxon>
        <taxon>Streptosporangium</taxon>
    </lineage>
</organism>
<name>A0A7W9IMV6_9ACTN</name>
<gene>
    <name evidence="1" type="ORF">F4562_006669</name>
</gene>
<proteinExistence type="predicted"/>
<keyword evidence="2" id="KW-1185">Reference proteome</keyword>
<sequence>MVPGRGGVRLSYAHPAAVRPPADDALGGVDRGRDALLQAGVLADGRERAEKDTGGAYAQVRAVVVESGTMQKYGLAVLIVTRSSPQD</sequence>
<dbReference type="EMBL" id="JACHMP010000001">
    <property type="protein sequence ID" value="MBB5823607.1"/>
    <property type="molecule type" value="Genomic_DNA"/>
</dbReference>
<reference evidence="1 2" key="1">
    <citation type="submission" date="2020-08" db="EMBL/GenBank/DDBJ databases">
        <title>Sequencing the genomes of 1000 actinobacteria strains.</title>
        <authorList>
            <person name="Klenk H.-P."/>
        </authorList>
    </citation>
    <scope>NUCLEOTIDE SEQUENCE [LARGE SCALE GENOMIC DNA]</scope>
    <source>
        <strain evidence="1 2">DSM 46887</strain>
    </source>
</reference>